<keyword evidence="4" id="KW-1185">Reference proteome</keyword>
<organism evidence="3 4">
    <name type="scientific">Pontibacter rugosus</name>
    <dbReference type="NCBI Taxonomy" id="1745966"/>
    <lineage>
        <taxon>Bacteria</taxon>
        <taxon>Pseudomonadati</taxon>
        <taxon>Bacteroidota</taxon>
        <taxon>Cytophagia</taxon>
        <taxon>Cytophagales</taxon>
        <taxon>Hymenobacteraceae</taxon>
        <taxon>Pontibacter</taxon>
    </lineage>
</organism>
<comment type="caution">
    <text evidence="3">The sequence shown here is derived from an EMBL/GenBank/DDBJ whole genome shotgun (WGS) entry which is preliminary data.</text>
</comment>
<feature type="chain" id="PRO_5047187097" description="Tissue inhibitor of metalloproteinase" evidence="2">
    <location>
        <begin position="23"/>
        <end position="221"/>
    </location>
</feature>
<keyword evidence="1" id="KW-0812">Transmembrane</keyword>
<dbReference type="RefSeq" id="WP_377528309.1">
    <property type="nucleotide sequence ID" value="NZ_JBHTLD010000119.1"/>
</dbReference>
<evidence type="ECO:0000256" key="1">
    <source>
        <dbReference type="SAM" id="Phobius"/>
    </source>
</evidence>
<evidence type="ECO:0000313" key="4">
    <source>
        <dbReference type="Proteomes" id="UP001597094"/>
    </source>
</evidence>
<keyword evidence="2" id="KW-0732">Signal</keyword>
<name>A0ABW3SQN5_9BACT</name>
<sequence>MKHRKKVLLIVGGMLSCHLALANSCPGQKWTDWSVKTVQREIRKSEVIFLGEVIASDGFNYSMRVIDVFKGDIASDTIHSTYRDKCYLPPSEGVWIVYSKYDDTEQGALLRDMSSLSRSVTHPLSNNLPYVLPPPSPSIRSDSAAMVKYKEEQERFIKNQEMEMLPVFLKNWMSEYAMLTAYKSSNSSHLTAQSTDKEFDITSYIALGLAITALAIVLLKK</sequence>
<dbReference type="Proteomes" id="UP001597094">
    <property type="component" value="Unassembled WGS sequence"/>
</dbReference>
<dbReference type="EMBL" id="JBHTLD010000119">
    <property type="protein sequence ID" value="MFD1187147.1"/>
    <property type="molecule type" value="Genomic_DNA"/>
</dbReference>
<keyword evidence="1" id="KW-0472">Membrane</keyword>
<feature type="transmembrane region" description="Helical" evidence="1">
    <location>
        <begin position="201"/>
        <end position="219"/>
    </location>
</feature>
<evidence type="ECO:0008006" key="5">
    <source>
        <dbReference type="Google" id="ProtNLM"/>
    </source>
</evidence>
<evidence type="ECO:0000313" key="3">
    <source>
        <dbReference type="EMBL" id="MFD1187147.1"/>
    </source>
</evidence>
<gene>
    <name evidence="3" type="ORF">ACFQ2O_13105</name>
</gene>
<feature type="signal peptide" evidence="2">
    <location>
        <begin position="1"/>
        <end position="22"/>
    </location>
</feature>
<proteinExistence type="predicted"/>
<keyword evidence="1" id="KW-1133">Transmembrane helix</keyword>
<accession>A0ABW3SQN5</accession>
<reference evidence="4" key="1">
    <citation type="journal article" date="2019" name="Int. J. Syst. Evol. Microbiol.">
        <title>The Global Catalogue of Microorganisms (GCM) 10K type strain sequencing project: providing services to taxonomists for standard genome sequencing and annotation.</title>
        <authorList>
            <consortium name="The Broad Institute Genomics Platform"/>
            <consortium name="The Broad Institute Genome Sequencing Center for Infectious Disease"/>
            <person name="Wu L."/>
            <person name="Ma J."/>
        </authorList>
    </citation>
    <scope>NUCLEOTIDE SEQUENCE [LARGE SCALE GENOMIC DNA]</scope>
    <source>
        <strain evidence="4">JCM 31319</strain>
    </source>
</reference>
<dbReference type="PROSITE" id="PS51257">
    <property type="entry name" value="PROKAR_LIPOPROTEIN"/>
    <property type="match status" value="1"/>
</dbReference>
<evidence type="ECO:0000256" key="2">
    <source>
        <dbReference type="SAM" id="SignalP"/>
    </source>
</evidence>
<protein>
    <recommendedName>
        <fullName evidence="5">Tissue inhibitor of metalloproteinase</fullName>
    </recommendedName>
</protein>